<sequence>MRRLLAPILLLAVVAVACGSSSDEPIVVQTTTTGMFTTTTTTTPVDDTGTTTSTTYGATTTTYGATSTTYGATSTTYGTATTTEPPTATTTEPSADGPESVTVEKGDSLSKIAKRYGTTVDALVRINELCDANQIFVGQVILLEDLNVDEAAEQTATSTVIVTVEVGDSLTKIAKRHDTTVEAIMELNDIDDPNLLFVGQELVIDGEVPTAEEAEENPNC</sequence>
<name>A0A381PH12_9ZZZZ</name>
<dbReference type="SMART" id="SM00257">
    <property type="entry name" value="LysM"/>
    <property type="match status" value="2"/>
</dbReference>
<feature type="domain" description="LysM" evidence="2">
    <location>
        <begin position="99"/>
        <end position="143"/>
    </location>
</feature>
<dbReference type="PANTHER" id="PTHR33734:SF22">
    <property type="entry name" value="MEMBRANE-BOUND LYTIC MUREIN TRANSGLYCOSYLASE D"/>
    <property type="match status" value="1"/>
</dbReference>
<dbReference type="EMBL" id="UINC01000958">
    <property type="protein sequence ID" value="SUZ65389.1"/>
    <property type="molecule type" value="Genomic_DNA"/>
</dbReference>
<dbReference type="CDD" id="cd00118">
    <property type="entry name" value="LysM"/>
    <property type="match status" value="2"/>
</dbReference>
<gene>
    <name evidence="3" type="ORF">METZ01_LOCUS18243</name>
</gene>
<organism evidence="3">
    <name type="scientific">marine metagenome</name>
    <dbReference type="NCBI Taxonomy" id="408172"/>
    <lineage>
        <taxon>unclassified sequences</taxon>
        <taxon>metagenomes</taxon>
        <taxon>ecological metagenomes</taxon>
    </lineage>
</organism>
<feature type="domain" description="LysM" evidence="2">
    <location>
        <begin position="160"/>
        <end position="204"/>
    </location>
</feature>
<dbReference type="InterPro" id="IPR018392">
    <property type="entry name" value="LysM"/>
</dbReference>
<proteinExistence type="predicted"/>
<feature type="compositionally biased region" description="Low complexity" evidence="1">
    <location>
        <begin position="76"/>
        <end position="95"/>
    </location>
</feature>
<dbReference type="SUPFAM" id="SSF54106">
    <property type="entry name" value="LysM domain"/>
    <property type="match status" value="2"/>
</dbReference>
<evidence type="ECO:0000313" key="3">
    <source>
        <dbReference type="EMBL" id="SUZ65389.1"/>
    </source>
</evidence>
<feature type="region of interest" description="Disordered" evidence="1">
    <location>
        <begin position="76"/>
        <end position="102"/>
    </location>
</feature>
<dbReference type="Gene3D" id="3.10.350.10">
    <property type="entry name" value="LysM domain"/>
    <property type="match status" value="2"/>
</dbReference>
<reference evidence="3" key="1">
    <citation type="submission" date="2018-05" db="EMBL/GenBank/DDBJ databases">
        <authorList>
            <person name="Lanie J.A."/>
            <person name="Ng W.-L."/>
            <person name="Kazmierczak K.M."/>
            <person name="Andrzejewski T.M."/>
            <person name="Davidsen T.M."/>
            <person name="Wayne K.J."/>
            <person name="Tettelin H."/>
            <person name="Glass J.I."/>
            <person name="Rusch D."/>
            <person name="Podicherti R."/>
            <person name="Tsui H.-C.T."/>
            <person name="Winkler M.E."/>
        </authorList>
    </citation>
    <scope>NUCLEOTIDE SEQUENCE</scope>
</reference>
<protein>
    <recommendedName>
        <fullName evidence="2">LysM domain-containing protein</fullName>
    </recommendedName>
</protein>
<dbReference type="Pfam" id="PF01476">
    <property type="entry name" value="LysM"/>
    <property type="match status" value="2"/>
</dbReference>
<dbReference type="GO" id="GO:0008932">
    <property type="term" value="F:lytic endotransglycosylase activity"/>
    <property type="evidence" value="ECO:0007669"/>
    <property type="project" value="TreeGrafter"/>
</dbReference>
<dbReference type="InterPro" id="IPR036779">
    <property type="entry name" value="LysM_dom_sf"/>
</dbReference>
<dbReference type="AlphaFoldDB" id="A0A381PH12"/>
<accession>A0A381PH12</accession>
<evidence type="ECO:0000259" key="2">
    <source>
        <dbReference type="PROSITE" id="PS51782"/>
    </source>
</evidence>
<dbReference type="PROSITE" id="PS51782">
    <property type="entry name" value="LYSM"/>
    <property type="match status" value="2"/>
</dbReference>
<evidence type="ECO:0000256" key="1">
    <source>
        <dbReference type="SAM" id="MobiDB-lite"/>
    </source>
</evidence>
<dbReference type="PROSITE" id="PS51257">
    <property type="entry name" value="PROKAR_LIPOPROTEIN"/>
    <property type="match status" value="1"/>
</dbReference>
<dbReference type="PANTHER" id="PTHR33734">
    <property type="entry name" value="LYSM DOMAIN-CONTAINING GPI-ANCHORED PROTEIN 2"/>
    <property type="match status" value="1"/>
</dbReference>